<keyword evidence="3 6" id="KW-0378">Hydrolase</keyword>
<evidence type="ECO:0000256" key="4">
    <source>
        <dbReference type="SAM" id="SignalP"/>
    </source>
</evidence>
<evidence type="ECO:0000313" key="6">
    <source>
        <dbReference type="EMBL" id="MFD4826736.1"/>
    </source>
</evidence>
<comment type="similarity">
    <text evidence="1">Belongs to the peptidase S33 family.</text>
</comment>
<evidence type="ECO:0000256" key="3">
    <source>
        <dbReference type="ARBA" id="ARBA00022801"/>
    </source>
</evidence>
<dbReference type="InterPro" id="IPR029058">
    <property type="entry name" value="AB_hydrolase_fold"/>
</dbReference>
<dbReference type="Pfam" id="PF00561">
    <property type="entry name" value="Abhydrolase_1"/>
    <property type="match status" value="1"/>
</dbReference>
<feature type="signal peptide" evidence="4">
    <location>
        <begin position="1"/>
        <end position="16"/>
    </location>
</feature>
<dbReference type="InterPro" id="IPR051601">
    <property type="entry name" value="Serine_prot/Carboxylest_S33"/>
</dbReference>
<name>A0ABW6FBM0_9ACTN</name>
<reference evidence="6 7" key="1">
    <citation type="submission" date="2024-09" db="EMBL/GenBank/DDBJ databases">
        <title>The Natural Products Discovery Center: Release of the First 8490 Sequenced Strains for Exploring Actinobacteria Biosynthetic Diversity.</title>
        <authorList>
            <person name="Kalkreuter E."/>
            <person name="Kautsar S.A."/>
            <person name="Yang D."/>
            <person name="Bader C.D."/>
            <person name="Teijaro C.N."/>
            <person name="Fluegel L."/>
            <person name="Davis C.M."/>
            <person name="Simpson J.R."/>
            <person name="Lauterbach L."/>
            <person name="Steele A.D."/>
            <person name="Gui C."/>
            <person name="Meng S."/>
            <person name="Li G."/>
            <person name="Viehrig K."/>
            <person name="Ye F."/>
            <person name="Su P."/>
            <person name="Kiefer A.F."/>
            <person name="Nichols A."/>
            <person name="Cepeda A.J."/>
            <person name="Yan W."/>
            <person name="Fan B."/>
            <person name="Jiang Y."/>
            <person name="Adhikari A."/>
            <person name="Zheng C.-J."/>
            <person name="Schuster L."/>
            <person name="Cowan T.M."/>
            <person name="Smanski M.J."/>
            <person name="Chevrette M.G."/>
            <person name="De Carvalho L.P.S."/>
            <person name="Shen B."/>
        </authorList>
    </citation>
    <scope>NUCLEOTIDE SEQUENCE [LARGE SCALE GENOMIC DNA]</scope>
    <source>
        <strain evidence="6 7">NPDC058428</strain>
    </source>
</reference>
<dbReference type="InterPro" id="IPR000073">
    <property type="entry name" value="AB_hydrolase_1"/>
</dbReference>
<dbReference type="GO" id="GO:0016787">
    <property type="term" value="F:hydrolase activity"/>
    <property type="evidence" value="ECO:0007669"/>
    <property type="project" value="UniProtKB-KW"/>
</dbReference>
<feature type="domain" description="AB hydrolase-1" evidence="5">
    <location>
        <begin position="113"/>
        <end position="487"/>
    </location>
</feature>
<dbReference type="EMBL" id="JBHXKZ010000032">
    <property type="protein sequence ID" value="MFD4826736.1"/>
    <property type="molecule type" value="Genomic_DNA"/>
</dbReference>
<dbReference type="SUPFAM" id="SSF53474">
    <property type="entry name" value="alpha/beta-Hydrolases"/>
    <property type="match status" value="1"/>
</dbReference>
<gene>
    <name evidence="6" type="ORF">ACFWOQ_29615</name>
</gene>
<keyword evidence="2 4" id="KW-0732">Signal</keyword>
<accession>A0ABW6FBM0</accession>
<dbReference type="Proteomes" id="UP001598352">
    <property type="component" value="Unassembled WGS sequence"/>
</dbReference>
<protein>
    <submittedName>
        <fullName evidence="6">Alpha/beta hydrolase</fullName>
    </submittedName>
</protein>
<evidence type="ECO:0000259" key="5">
    <source>
        <dbReference type="Pfam" id="PF00561"/>
    </source>
</evidence>
<organism evidence="6 7">
    <name type="scientific">Streptomyces rubiginosohelvolus</name>
    <dbReference type="NCBI Taxonomy" id="67362"/>
    <lineage>
        <taxon>Bacteria</taxon>
        <taxon>Bacillati</taxon>
        <taxon>Actinomycetota</taxon>
        <taxon>Actinomycetes</taxon>
        <taxon>Kitasatosporales</taxon>
        <taxon>Streptomycetaceae</taxon>
        <taxon>Streptomyces</taxon>
    </lineage>
</organism>
<evidence type="ECO:0000313" key="7">
    <source>
        <dbReference type="Proteomes" id="UP001598352"/>
    </source>
</evidence>
<feature type="chain" id="PRO_5045419832" evidence="4">
    <location>
        <begin position="17"/>
        <end position="523"/>
    </location>
</feature>
<dbReference type="Gene3D" id="3.40.50.1820">
    <property type="entry name" value="alpha/beta hydrolase"/>
    <property type="match status" value="1"/>
</dbReference>
<keyword evidence="7" id="KW-1185">Reference proteome</keyword>
<dbReference type="RefSeq" id="WP_382776890.1">
    <property type="nucleotide sequence ID" value="NZ_JBHXKZ010000032.1"/>
</dbReference>
<evidence type="ECO:0000256" key="2">
    <source>
        <dbReference type="ARBA" id="ARBA00022729"/>
    </source>
</evidence>
<dbReference type="PANTHER" id="PTHR43248:SF29">
    <property type="entry name" value="TRIPEPTIDYL AMINOPEPTIDASE"/>
    <property type="match status" value="1"/>
</dbReference>
<dbReference type="PANTHER" id="PTHR43248">
    <property type="entry name" value="2-SUCCINYL-6-HYDROXY-2,4-CYCLOHEXADIENE-1-CARBOXYLATE SYNTHASE"/>
    <property type="match status" value="1"/>
</dbReference>
<proteinExistence type="inferred from homology"/>
<evidence type="ECO:0000256" key="1">
    <source>
        <dbReference type="ARBA" id="ARBA00010088"/>
    </source>
</evidence>
<comment type="caution">
    <text evidence="6">The sequence shown here is derived from an EMBL/GenBank/DDBJ whole genome shotgun (WGS) entry which is preliminary data.</text>
</comment>
<sequence length="523" mass="55273">MSSSLFPRLLRRPLVAAVPVVLLIGACGPTDPEASEQKRSSAPATELDRFYQQDLAFGSCDGYATTTADKQLFAAPGLQCARLKVPLDYAAPQGGTARLAVLRVPARGTSKGPLVLNSGGPGGTGQNFAAQTGVALAKSPVTENFDLIGFDPRGVGATEPSIHCFDDTDRLAGDVRTEFVLTAGTFSEKDTARLVDRCARGSGGEETLGTVSTRDTVRDMDVLRSALGGGKLNFLGQSYGTRIGALYAEKYPQHVRAMVLDGAVDPHLGGERRLSQYAGFQRSFDEMAAACSEDAKCPLGTDPEQATETFNRIARPLLDEPLAYGRGMKFTYNNLIDSVIAGLYYKAVWPKITKGIADVRKGDPQQLLAISQAFSGEGPDGGGGNFSEANYAITCMDEVRMTPGQAVETREQTYRSAPFVDPGTGAAGARDACEFWPVEPKTAYPFPDRVGGLPTTLTISITGDPSTPHQAGVNLAKTLGGSLLTVQGEQHTIASAGTSACVNRAVADYLVDLRVSAKARCTL</sequence>